<organism evidence="1 2">
    <name type="scientific">Mycena pura</name>
    <dbReference type="NCBI Taxonomy" id="153505"/>
    <lineage>
        <taxon>Eukaryota</taxon>
        <taxon>Fungi</taxon>
        <taxon>Dikarya</taxon>
        <taxon>Basidiomycota</taxon>
        <taxon>Agaricomycotina</taxon>
        <taxon>Agaricomycetes</taxon>
        <taxon>Agaricomycetidae</taxon>
        <taxon>Agaricales</taxon>
        <taxon>Marasmiineae</taxon>
        <taxon>Mycenaceae</taxon>
        <taxon>Mycena</taxon>
    </lineage>
</organism>
<evidence type="ECO:0000313" key="2">
    <source>
        <dbReference type="Proteomes" id="UP001219525"/>
    </source>
</evidence>
<proteinExistence type="predicted"/>
<dbReference type="Proteomes" id="UP001219525">
    <property type="component" value="Unassembled WGS sequence"/>
</dbReference>
<reference evidence="1" key="1">
    <citation type="submission" date="2023-03" db="EMBL/GenBank/DDBJ databases">
        <title>Massive genome expansion in bonnet fungi (Mycena s.s.) driven by repeated elements and novel gene families across ecological guilds.</title>
        <authorList>
            <consortium name="Lawrence Berkeley National Laboratory"/>
            <person name="Harder C.B."/>
            <person name="Miyauchi S."/>
            <person name="Viragh M."/>
            <person name="Kuo A."/>
            <person name="Thoen E."/>
            <person name="Andreopoulos B."/>
            <person name="Lu D."/>
            <person name="Skrede I."/>
            <person name="Drula E."/>
            <person name="Henrissat B."/>
            <person name="Morin E."/>
            <person name="Kohler A."/>
            <person name="Barry K."/>
            <person name="LaButti K."/>
            <person name="Morin E."/>
            <person name="Salamov A."/>
            <person name="Lipzen A."/>
            <person name="Mereny Z."/>
            <person name="Hegedus B."/>
            <person name="Baldrian P."/>
            <person name="Stursova M."/>
            <person name="Weitz H."/>
            <person name="Taylor A."/>
            <person name="Grigoriev I.V."/>
            <person name="Nagy L.G."/>
            <person name="Martin F."/>
            <person name="Kauserud H."/>
        </authorList>
    </citation>
    <scope>NUCLEOTIDE SEQUENCE</scope>
    <source>
        <strain evidence="1">9144</strain>
    </source>
</reference>
<comment type="caution">
    <text evidence="1">The sequence shown here is derived from an EMBL/GenBank/DDBJ whole genome shotgun (WGS) entry which is preliminary data.</text>
</comment>
<accession>A0AAD6UPG6</accession>
<gene>
    <name evidence="1" type="ORF">GGX14DRAFT_406879</name>
</gene>
<protein>
    <submittedName>
        <fullName evidence="1">Uncharacterized protein</fullName>
    </submittedName>
</protein>
<dbReference type="AlphaFoldDB" id="A0AAD6UPG6"/>
<name>A0AAD6UPG6_9AGAR</name>
<evidence type="ECO:0000313" key="1">
    <source>
        <dbReference type="EMBL" id="KAJ7191772.1"/>
    </source>
</evidence>
<sequence>MAGVQHTPLWPLPVSELQLALAHKGRRGRAAYRAPRQAQAGTSAVVATITGMGMGAAESAGGPCKRRGCANSGASGGVQRGADGASLMRSRPMWGSLGPPLTPIKNSRSLIRLIQLTNGIISDNEQKVIADGDGGNAGAGASGTRVQAGVSADAAGVRAPGAGKLLRAEQRAPVRTRMATSGEAVLRLIAAGGPGAGAGAEPRAGCGSERVATTSASMQHAAGTNGVWSGVRIGMDAGHGSRICQLFQAYPAIAPDPAARTLTRAALRARVRPRKGAGVRRRTKWGAKRCGRMRAEVRGYQGGGVIF</sequence>
<keyword evidence="2" id="KW-1185">Reference proteome</keyword>
<dbReference type="EMBL" id="JARJCW010000128">
    <property type="protein sequence ID" value="KAJ7191772.1"/>
    <property type="molecule type" value="Genomic_DNA"/>
</dbReference>